<dbReference type="InterPro" id="IPR035965">
    <property type="entry name" value="PAS-like_dom_sf"/>
</dbReference>
<dbReference type="Pfam" id="PF00072">
    <property type="entry name" value="Response_reg"/>
    <property type="match status" value="1"/>
</dbReference>
<dbReference type="EC" id="2.7.13.3" evidence="2"/>
<dbReference type="CDD" id="cd00156">
    <property type="entry name" value="REC"/>
    <property type="match status" value="1"/>
</dbReference>
<evidence type="ECO:0000313" key="9">
    <source>
        <dbReference type="Proteomes" id="UP000737171"/>
    </source>
</evidence>
<dbReference type="InterPro" id="IPR004358">
    <property type="entry name" value="Sig_transdc_His_kin-like_C"/>
</dbReference>
<dbReference type="PANTHER" id="PTHR43065:SF42">
    <property type="entry name" value="TWO-COMPONENT SENSOR PPRA"/>
    <property type="match status" value="1"/>
</dbReference>
<keyword evidence="9" id="KW-1185">Reference proteome</keyword>
<dbReference type="Gene3D" id="3.30.450.20">
    <property type="entry name" value="PAS domain"/>
    <property type="match status" value="2"/>
</dbReference>
<dbReference type="InterPro" id="IPR005467">
    <property type="entry name" value="His_kinase_dom"/>
</dbReference>
<dbReference type="InterPro" id="IPR003661">
    <property type="entry name" value="HisK_dim/P_dom"/>
</dbReference>
<dbReference type="PANTHER" id="PTHR43065">
    <property type="entry name" value="SENSOR HISTIDINE KINASE"/>
    <property type="match status" value="1"/>
</dbReference>
<evidence type="ECO:0000256" key="1">
    <source>
        <dbReference type="ARBA" id="ARBA00000085"/>
    </source>
</evidence>
<evidence type="ECO:0000256" key="2">
    <source>
        <dbReference type="ARBA" id="ARBA00012438"/>
    </source>
</evidence>
<dbReference type="Pfam" id="PF13426">
    <property type="entry name" value="PAS_9"/>
    <property type="match status" value="1"/>
</dbReference>
<dbReference type="SUPFAM" id="SSF52172">
    <property type="entry name" value="CheY-like"/>
    <property type="match status" value="1"/>
</dbReference>
<name>A0ABX2EPT0_9BURK</name>
<dbReference type="Pfam" id="PF02518">
    <property type="entry name" value="HATPase_c"/>
    <property type="match status" value="1"/>
</dbReference>
<dbReference type="SMART" id="SM00388">
    <property type="entry name" value="HisKA"/>
    <property type="match status" value="1"/>
</dbReference>
<dbReference type="SMART" id="SM00448">
    <property type="entry name" value="REC"/>
    <property type="match status" value="1"/>
</dbReference>
<dbReference type="PRINTS" id="PR00344">
    <property type="entry name" value="BCTRLSENSOR"/>
</dbReference>
<sequence length="786" mass="85635">MAIWHKEVSAGIESVVDNAEIVALYRRWQSLHDRAGAMPAAAEFELAQLGPLADKMMLLRAEGADFRYLHYGIDIQRHAQFDMTGLLVSEFGGELGDFFLQRYREVMASHQPLYTVHFSDRAPSVFTWERLIMPLREATGEVILLTYNTPLESRQQMLEAVLNATSDGILALRAVRDDAHRLVDWLVVVVNRQFGELLEAAVDNPTGLPVGEAFPAWPQLALDERCRAAMSQSSGSSCEITLGSGGSRRDFLAQIGPLDDGCVLRLAGITERKQAEEHLREREQLLQQLFDNSLDGILYTAMRGRILDANPAACGMLGRSREALQRLGAIALIDPGDERGAAALEEVRRKGLFKGQLRLRRGDGRPFEAEIFCAVHVDAQGQLRNTINVRDISDRAAAEAARAQLEERLREAHKLEAVGTLARGIAHDFNNILGAMLSNVVLARQDVALDHPARLALDELLKSGMRAKDLVAQILTFSRQGPEPYVKLPLRSVVEEVGQTMRTLLPAGSAIVVRCSDAPCRVSANPTQLHQVLMNLCTNALHAVEGRAGRIELALDEVRLDAAAVHTLPGLLPGLHVRLVVRDNGVGMEAATRSRIFEPFYTTKPVGKGTGLGLSVVHGIVMAHGGAIAIDSTPGEGSCFTLHLPALEPDLHAAGNGAAAGHGERVLCVDDDPTMLLVLQRLLERGGYEVSAFGSGEQAIAAVREQPQGYDIVVTDYNMPVADGLRVATEIHQLRPGLPVVLYSGYISDELRIAARRAGVLRLVPKANSYDELPTVVRQLLAPLRG</sequence>
<dbReference type="Gene3D" id="1.10.287.130">
    <property type="match status" value="1"/>
</dbReference>
<organism evidence="8 9">
    <name type="scientific">Pseudaquabacterium terrae</name>
    <dbReference type="NCBI Taxonomy" id="2732868"/>
    <lineage>
        <taxon>Bacteria</taxon>
        <taxon>Pseudomonadati</taxon>
        <taxon>Pseudomonadota</taxon>
        <taxon>Betaproteobacteria</taxon>
        <taxon>Burkholderiales</taxon>
        <taxon>Sphaerotilaceae</taxon>
        <taxon>Pseudaquabacterium</taxon>
    </lineage>
</organism>
<proteinExistence type="predicted"/>
<evidence type="ECO:0000259" key="7">
    <source>
        <dbReference type="PROSITE" id="PS50112"/>
    </source>
</evidence>
<evidence type="ECO:0000256" key="3">
    <source>
        <dbReference type="ARBA" id="ARBA00022553"/>
    </source>
</evidence>
<gene>
    <name evidence="8" type="ORF">HLB44_26825</name>
</gene>
<protein>
    <recommendedName>
        <fullName evidence="2">histidine kinase</fullName>
        <ecNumber evidence="2">2.7.13.3</ecNumber>
    </recommendedName>
</protein>
<dbReference type="InterPro" id="IPR011006">
    <property type="entry name" value="CheY-like_superfamily"/>
</dbReference>
<dbReference type="InterPro" id="IPR036890">
    <property type="entry name" value="HATPase_C_sf"/>
</dbReference>
<accession>A0ABX2EPT0</accession>
<dbReference type="SMART" id="SM00387">
    <property type="entry name" value="HATPase_c"/>
    <property type="match status" value="1"/>
</dbReference>
<feature type="domain" description="Histidine kinase" evidence="5">
    <location>
        <begin position="424"/>
        <end position="648"/>
    </location>
</feature>
<dbReference type="SUPFAM" id="SSF55874">
    <property type="entry name" value="ATPase domain of HSP90 chaperone/DNA topoisomerase II/histidine kinase"/>
    <property type="match status" value="1"/>
</dbReference>
<evidence type="ECO:0000313" key="8">
    <source>
        <dbReference type="EMBL" id="NRF70623.1"/>
    </source>
</evidence>
<comment type="catalytic activity">
    <reaction evidence="1">
        <text>ATP + protein L-histidine = ADP + protein N-phospho-L-histidine.</text>
        <dbReference type="EC" id="2.7.13.3"/>
    </reaction>
</comment>
<feature type="domain" description="Response regulatory" evidence="6">
    <location>
        <begin position="665"/>
        <end position="781"/>
    </location>
</feature>
<feature type="domain" description="PAS" evidence="7">
    <location>
        <begin position="282"/>
        <end position="324"/>
    </location>
</feature>
<evidence type="ECO:0000259" key="5">
    <source>
        <dbReference type="PROSITE" id="PS50109"/>
    </source>
</evidence>
<dbReference type="SUPFAM" id="SSF47384">
    <property type="entry name" value="Homodimeric domain of signal transducing histidine kinase"/>
    <property type="match status" value="1"/>
</dbReference>
<dbReference type="InterPro" id="IPR001789">
    <property type="entry name" value="Sig_transdc_resp-reg_receiver"/>
</dbReference>
<dbReference type="NCBIfam" id="TIGR00229">
    <property type="entry name" value="sensory_box"/>
    <property type="match status" value="1"/>
</dbReference>
<dbReference type="SUPFAM" id="SSF55785">
    <property type="entry name" value="PYP-like sensor domain (PAS domain)"/>
    <property type="match status" value="2"/>
</dbReference>
<reference evidence="8 9" key="1">
    <citation type="submission" date="2020-05" db="EMBL/GenBank/DDBJ databases">
        <title>Aquincola sp. isolate from soil.</title>
        <authorList>
            <person name="Han J."/>
            <person name="Kim D.-U."/>
        </authorList>
    </citation>
    <scope>NUCLEOTIDE SEQUENCE [LARGE SCALE GENOMIC DNA]</scope>
    <source>
        <strain evidence="8 9">S2</strain>
    </source>
</reference>
<dbReference type="InterPro" id="IPR000014">
    <property type="entry name" value="PAS"/>
</dbReference>
<dbReference type="PROSITE" id="PS50109">
    <property type="entry name" value="HIS_KIN"/>
    <property type="match status" value="1"/>
</dbReference>
<dbReference type="SMART" id="SM00091">
    <property type="entry name" value="PAS"/>
    <property type="match status" value="2"/>
</dbReference>
<dbReference type="Gene3D" id="3.40.50.2300">
    <property type="match status" value="1"/>
</dbReference>
<dbReference type="PROSITE" id="PS50110">
    <property type="entry name" value="RESPONSE_REGULATORY"/>
    <property type="match status" value="1"/>
</dbReference>
<dbReference type="InterPro" id="IPR003594">
    <property type="entry name" value="HATPase_dom"/>
</dbReference>
<dbReference type="Proteomes" id="UP000737171">
    <property type="component" value="Unassembled WGS sequence"/>
</dbReference>
<keyword evidence="3 4" id="KW-0597">Phosphoprotein</keyword>
<feature type="modified residue" description="4-aspartylphosphate" evidence="4">
    <location>
        <position position="716"/>
    </location>
</feature>
<dbReference type="Gene3D" id="3.30.565.10">
    <property type="entry name" value="Histidine kinase-like ATPase, C-terminal domain"/>
    <property type="match status" value="1"/>
</dbReference>
<dbReference type="PROSITE" id="PS50112">
    <property type="entry name" value="PAS"/>
    <property type="match status" value="1"/>
</dbReference>
<evidence type="ECO:0000259" key="6">
    <source>
        <dbReference type="PROSITE" id="PS50110"/>
    </source>
</evidence>
<evidence type="ECO:0000256" key="4">
    <source>
        <dbReference type="PROSITE-ProRule" id="PRU00169"/>
    </source>
</evidence>
<dbReference type="CDD" id="cd00130">
    <property type="entry name" value="PAS"/>
    <property type="match status" value="1"/>
</dbReference>
<dbReference type="InterPro" id="IPR036097">
    <property type="entry name" value="HisK_dim/P_sf"/>
</dbReference>
<dbReference type="EMBL" id="JABRWJ010000009">
    <property type="protein sequence ID" value="NRF70623.1"/>
    <property type="molecule type" value="Genomic_DNA"/>
</dbReference>
<comment type="caution">
    <text evidence="8">The sequence shown here is derived from an EMBL/GenBank/DDBJ whole genome shotgun (WGS) entry which is preliminary data.</text>
</comment>
<dbReference type="RefSeq" id="WP_173130144.1">
    <property type="nucleotide sequence ID" value="NZ_JABRWJ010000009.1"/>
</dbReference>